<reference evidence="1 2" key="1">
    <citation type="submission" date="2016-10" db="EMBL/GenBank/DDBJ databases">
        <authorList>
            <person name="de Groot N.N."/>
        </authorList>
    </citation>
    <scope>NUCLEOTIDE SEQUENCE [LARGE SCALE GENOMIC DNA]</scope>
    <source>
        <strain evidence="1 2">47C3B</strain>
    </source>
</reference>
<evidence type="ECO:0000313" key="1">
    <source>
        <dbReference type="EMBL" id="SDF82635.1"/>
    </source>
</evidence>
<dbReference type="AlphaFoldDB" id="A0A1G7P8I9"/>
<organism evidence="1 2">
    <name type="scientific">Mucilaginibacter pineti</name>
    <dbReference type="NCBI Taxonomy" id="1391627"/>
    <lineage>
        <taxon>Bacteria</taxon>
        <taxon>Pseudomonadati</taxon>
        <taxon>Bacteroidota</taxon>
        <taxon>Sphingobacteriia</taxon>
        <taxon>Sphingobacteriales</taxon>
        <taxon>Sphingobacteriaceae</taxon>
        <taxon>Mucilaginibacter</taxon>
    </lineage>
</organism>
<accession>A0A1G7P8I9</accession>
<dbReference type="InterPro" id="IPR012349">
    <property type="entry name" value="Split_barrel_FMN-bd"/>
</dbReference>
<dbReference type="EMBL" id="FNAI01000038">
    <property type="protein sequence ID" value="SDF82635.1"/>
    <property type="molecule type" value="Genomic_DNA"/>
</dbReference>
<dbReference type="SUPFAM" id="SSF50475">
    <property type="entry name" value="FMN-binding split barrel"/>
    <property type="match status" value="1"/>
</dbReference>
<protein>
    <submittedName>
        <fullName evidence="1">Uncharacterized protein</fullName>
    </submittedName>
</protein>
<proteinExistence type="predicted"/>
<gene>
    <name evidence="1" type="ORF">SAMN05216464_1389</name>
</gene>
<name>A0A1G7P8I9_9SPHI</name>
<dbReference type="Gene3D" id="2.30.110.10">
    <property type="entry name" value="Electron Transport, Fmn-binding Protein, Chain A"/>
    <property type="match status" value="1"/>
</dbReference>
<keyword evidence="2" id="KW-1185">Reference proteome</keyword>
<sequence length="47" mass="5386">MRENPQVWFEVDDIKTMTNWQSVIAWGRFKEISGLEEKTTGLTKAGG</sequence>
<dbReference type="Proteomes" id="UP000199072">
    <property type="component" value="Unassembled WGS sequence"/>
</dbReference>
<evidence type="ECO:0000313" key="2">
    <source>
        <dbReference type="Proteomes" id="UP000199072"/>
    </source>
</evidence>